<comment type="caution">
    <text evidence="10">The sequence shown here is derived from an EMBL/GenBank/DDBJ whole genome shotgun (WGS) entry which is preliminary data.</text>
</comment>
<proteinExistence type="inferred from homology"/>
<comment type="subcellular location">
    <subcellularLocation>
        <location evidence="1">Cell membrane</location>
        <topology evidence="1">Multi-pass membrane protein</topology>
    </subcellularLocation>
</comment>
<feature type="coiled-coil region" evidence="7">
    <location>
        <begin position="86"/>
        <end position="113"/>
    </location>
</feature>
<keyword evidence="6 9" id="KW-0472">Membrane</keyword>
<evidence type="ECO:0000256" key="7">
    <source>
        <dbReference type="SAM" id="Coils"/>
    </source>
</evidence>
<protein>
    <submittedName>
        <fullName evidence="10">Type IV secretory system conjugative DNA transfer family protein</fullName>
    </submittedName>
</protein>
<dbReference type="NCBIfam" id="NF045973">
    <property type="entry name" value="conju_CD1115"/>
    <property type="match status" value="1"/>
</dbReference>
<dbReference type="InterPro" id="IPR051539">
    <property type="entry name" value="T4SS-coupling_protein"/>
</dbReference>
<keyword evidence="7" id="KW-0175">Coiled coil</keyword>
<comment type="similarity">
    <text evidence="2">Belongs to the VirD4/TraG family.</text>
</comment>
<dbReference type="RefSeq" id="WP_278638003.1">
    <property type="nucleotide sequence ID" value="NZ_JAGZZP010000010.1"/>
</dbReference>
<dbReference type="AlphaFoldDB" id="A0A943SNK0"/>
<sequence length="1108" mass="129367">MTDNKTRINLLDVNKEDLDINLKNLEIFMEIFEYTNEVFFTQETNALNDKEKKYIGIEFEIKKDYKFLTLISRRIDLVFERLIVDRKEFSTELKKSEKILKQFKEKEEKNKDKISLNERKTYDDNLKKYEQLKRSIGKWREFSEICKPDKKDLCRELEFLKERLDKKDYDHYNSPVNNKFINRYQKYFSGLSFLKKEESLNFIYEDIDLSKEKRAKLIELSTEIFDDILLKNRKTFIENGYIRSEKIEKDSGKNTLMLPFRNYSENFSEFLELINKNKLRDKYDDYINESKHFEVLENLNNFLITTGNNAFFNDEPINYLLLCQLKEEIKGVLDYKKGKISADDLKVKFDIVTEEEKKEKKEESKQKEVAKKLWKKVPLKGLLLISVILSIIAFISVNSLVGHIFVGERALRGTSLHENPFLALLPSNMKLYFSGMPLAFGFGVGLFPLIWYGYYIFKRRNYLIGKEHGSAKWIDEETLASLIESDKVTYKNNMIFGKEIGMSLNDRRTRRNNNLLIFGGSGTGKTRFEVKPNLLQAHSNYVVTDPKGDLLHETGYFFEKEGYRIRVLNLIDMENSDKYNFFEYLPSNQPDKIQSEIEKLVTNIMKNAGNNEGGKSAPKDEFWDNATSLLLSAIFYYVKVHIKDPAEQNLTKVAELLLMANPDQSNKAELDEVFNEIESKEGSQDPCVKLYKSYKLAGEKTLQSINISAVTKLSKFFIKEVQDLTTKDEINLREFANPDSKMILYVIISDTDSSFNFLVAMLYQQLFDVLFEEARKKGGRLPVPLRMLLDEFANIGKIPNFESIISVVRSRNISVVPIFQSLAQVKNAYDKAADIILDNCDTWIFLGGQSTDTTKEMSGKIGKTTIDLSIGNRTYSREGSYSESNSLIQRDLMMSDELSKMSDDDLIVLIRGYDPYKGPKFVLEEHPNYKYLEDANENLYYNPPKIGTPAKTNIELRDYIMQQYRKRPKLSENISPSEILQQRDEFLEEYESKTEAEKSLEKRSGLFSVADKQILIKMTESQKEQDEYLRDSQRAMEEFRKEEVDPEIARNFEEEMEKEIEKELEEENMSKEEQESIIETDMEESKSIVGDMEYTDEELTGDLDIEGF</sequence>
<dbReference type="CDD" id="cd01127">
    <property type="entry name" value="TrwB_TraG_TraD_VirD4"/>
    <property type="match status" value="1"/>
</dbReference>
<evidence type="ECO:0000256" key="5">
    <source>
        <dbReference type="ARBA" id="ARBA00022989"/>
    </source>
</evidence>
<evidence type="ECO:0000256" key="8">
    <source>
        <dbReference type="SAM" id="MobiDB-lite"/>
    </source>
</evidence>
<evidence type="ECO:0000313" key="10">
    <source>
        <dbReference type="EMBL" id="MBS6535408.1"/>
    </source>
</evidence>
<evidence type="ECO:0000313" key="11">
    <source>
        <dbReference type="Proteomes" id="UP000748991"/>
    </source>
</evidence>
<dbReference type="InterPro" id="IPR003688">
    <property type="entry name" value="TraG/VirD4"/>
</dbReference>
<evidence type="ECO:0000256" key="2">
    <source>
        <dbReference type="ARBA" id="ARBA00008806"/>
    </source>
</evidence>
<name>A0A943SNK0_9FIRM</name>
<dbReference type="Gene3D" id="3.40.50.300">
    <property type="entry name" value="P-loop containing nucleotide triphosphate hydrolases"/>
    <property type="match status" value="2"/>
</dbReference>
<dbReference type="SUPFAM" id="SSF52540">
    <property type="entry name" value="P-loop containing nucleoside triphosphate hydrolases"/>
    <property type="match status" value="1"/>
</dbReference>
<dbReference type="InterPro" id="IPR027417">
    <property type="entry name" value="P-loop_NTPase"/>
</dbReference>
<keyword evidence="5 9" id="KW-1133">Transmembrane helix</keyword>
<gene>
    <name evidence="10" type="ORF">KH327_06210</name>
</gene>
<reference evidence="10" key="1">
    <citation type="submission" date="2021-02" db="EMBL/GenBank/DDBJ databases">
        <title>Infant gut strain persistence is associated with maternal origin, phylogeny, and functional potential including surface adhesion and iron acquisition.</title>
        <authorList>
            <person name="Lou Y.C."/>
        </authorList>
    </citation>
    <scope>NUCLEOTIDE SEQUENCE</scope>
    <source>
        <strain evidence="10">L3_060_052G1_dasL3_060_052G1_concoct_1</strain>
    </source>
</reference>
<dbReference type="Proteomes" id="UP000748991">
    <property type="component" value="Unassembled WGS sequence"/>
</dbReference>
<accession>A0A943SNK0</accession>
<dbReference type="GO" id="GO:0005886">
    <property type="term" value="C:plasma membrane"/>
    <property type="evidence" value="ECO:0007669"/>
    <property type="project" value="UniProtKB-SubCell"/>
</dbReference>
<feature type="transmembrane region" description="Helical" evidence="9">
    <location>
        <begin position="431"/>
        <end position="457"/>
    </location>
</feature>
<feature type="region of interest" description="Disordered" evidence="8">
    <location>
        <begin position="1057"/>
        <end position="1108"/>
    </location>
</feature>
<evidence type="ECO:0000256" key="3">
    <source>
        <dbReference type="ARBA" id="ARBA00022475"/>
    </source>
</evidence>
<evidence type="ECO:0000256" key="4">
    <source>
        <dbReference type="ARBA" id="ARBA00022692"/>
    </source>
</evidence>
<evidence type="ECO:0000256" key="1">
    <source>
        <dbReference type="ARBA" id="ARBA00004651"/>
    </source>
</evidence>
<keyword evidence="4 9" id="KW-0812">Transmembrane</keyword>
<feature type="compositionally biased region" description="Acidic residues" evidence="8">
    <location>
        <begin position="1093"/>
        <end position="1108"/>
    </location>
</feature>
<dbReference type="PANTHER" id="PTHR37937:SF1">
    <property type="entry name" value="CONJUGATIVE TRANSFER: DNA TRANSPORT"/>
    <property type="match status" value="1"/>
</dbReference>
<dbReference type="PANTHER" id="PTHR37937">
    <property type="entry name" value="CONJUGATIVE TRANSFER: DNA TRANSPORT"/>
    <property type="match status" value="1"/>
</dbReference>
<dbReference type="Pfam" id="PF02534">
    <property type="entry name" value="T4SS-DNA_transf"/>
    <property type="match status" value="1"/>
</dbReference>
<dbReference type="EMBL" id="JAGZZP010000010">
    <property type="protein sequence ID" value="MBS6535408.1"/>
    <property type="molecule type" value="Genomic_DNA"/>
</dbReference>
<evidence type="ECO:0000256" key="9">
    <source>
        <dbReference type="SAM" id="Phobius"/>
    </source>
</evidence>
<keyword evidence="3" id="KW-1003">Cell membrane</keyword>
<organism evidence="10 11">
    <name type="scientific">Peptoniphilus harei</name>
    <dbReference type="NCBI Taxonomy" id="54005"/>
    <lineage>
        <taxon>Bacteria</taxon>
        <taxon>Bacillati</taxon>
        <taxon>Bacillota</taxon>
        <taxon>Tissierellia</taxon>
        <taxon>Tissierellales</taxon>
        <taxon>Peptoniphilaceae</taxon>
        <taxon>Peptoniphilus</taxon>
    </lineage>
</organism>
<feature type="transmembrane region" description="Helical" evidence="9">
    <location>
        <begin position="381"/>
        <end position="406"/>
    </location>
</feature>
<feature type="compositionally biased region" description="Acidic residues" evidence="8">
    <location>
        <begin position="1057"/>
        <end position="1067"/>
    </location>
</feature>
<evidence type="ECO:0000256" key="6">
    <source>
        <dbReference type="ARBA" id="ARBA00023136"/>
    </source>
</evidence>